<dbReference type="Proteomes" id="UP000768462">
    <property type="component" value="Unassembled WGS sequence"/>
</dbReference>
<comment type="caution">
    <text evidence="1">The sequence shown here is derived from an EMBL/GenBank/DDBJ whole genome shotgun (WGS) entry which is preliminary data.</text>
</comment>
<reference evidence="1" key="1">
    <citation type="submission" date="2019-04" db="EMBL/GenBank/DDBJ databases">
        <title>Evolution of Biomass-Degrading Anaerobic Consortia Revealed by Metagenomics.</title>
        <authorList>
            <person name="Peng X."/>
        </authorList>
    </citation>
    <scope>NUCLEOTIDE SEQUENCE</scope>
    <source>
        <strain evidence="1">SIG254</strain>
    </source>
</reference>
<accession>A0A927W173</accession>
<sequence>MKKIIKYSSITTILVITVFCFNAYSKNKDSESNLDSTNIAVSNNTIGVINDDIKYDIIDSHLSLTKKYHSINELKKDSTIIVEGIVKNTTSPMIEDIPYTVSKVEIVEIFKNDGTLEKGENICVIETGGVFSPEVLLNEHKKKFPNEAISLKDMKPTKLITDGIAPMDINEHVIIFALQTPPLDGKPCYAPVGEYQGKYKLEDSKWKQQIPKEFEGGYKDKIKSKDEITDMLR</sequence>
<dbReference type="EMBL" id="SVCM01000005">
    <property type="protein sequence ID" value="MBE6058583.1"/>
    <property type="molecule type" value="Genomic_DNA"/>
</dbReference>
<evidence type="ECO:0000313" key="2">
    <source>
        <dbReference type="Proteomes" id="UP000768462"/>
    </source>
</evidence>
<name>A0A927W173_9CLOT</name>
<proteinExistence type="predicted"/>
<organism evidence="1 2">
    <name type="scientific">Clostridium sulfidigenes</name>
    <dbReference type="NCBI Taxonomy" id="318464"/>
    <lineage>
        <taxon>Bacteria</taxon>
        <taxon>Bacillati</taxon>
        <taxon>Bacillota</taxon>
        <taxon>Clostridia</taxon>
        <taxon>Eubacteriales</taxon>
        <taxon>Clostridiaceae</taxon>
        <taxon>Clostridium</taxon>
    </lineage>
</organism>
<protein>
    <submittedName>
        <fullName evidence="1">Uncharacterized protein</fullName>
    </submittedName>
</protein>
<gene>
    <name evidence="1" type="ORF">E7215_00185</name>
</gene>
<dbReference type="AlphaFoldDB" id="A0A927W173"/>
<evidence type="ECO:0000313" key="1">
    <source>
        <dbReference type="EMBL" id="MBE6058583.1"/>
    </source>
</evidence>